<evidence type="ECO:0000256" key="2">
    <source>
        <dbReference type="ARBA" id="ARBA00009298"/>
    </source>
</evidence>
<feature type="transmembrane region" description="Helical" evidence="7">
    <location>
        <begin position="37"/>
        <end position="54"/>
    </location>
</feature>
<dbReference type="GO" id="GO:0005886">
    <property type="term" value="C:plasma membrane"/>
    <property type="evidence" value="ECO:0007669"/>
    <property type="project" value="UniProtKB-SubCell"/>
</dbReference>
<feature type="domain" description="MgtC/SapB/SrpB/YhiD N-terminal" evidence="8">
    <location>
        <begin position="10"/>
        <end position="137"/>
    </location>
</feature>
<comment type="caution">
    <text evidence="9">The sequence shown here is derived from an EMBL/GenBank/DDBJ whole genome shotgun (WGS) entry which is preliminary data.</text>
</comment>
<gene>
    <name evidence="9" type="ORF">LX16_4731</name>
</gene>
<dbReference type="OrthoDB" id="9811198at2"/>
<comment type="similarity">
    <text evidence="2">Belongs to the MgtC/SapB family.</text>
</comment>
<dbReference type="Pfam" id="PF02308">
    <property type="entry name" value="MgtC"/>
    <property type="match status" value="1"/>
</dbReference>
<evidence type="ECO:0000313" key="10">
    <source>
        <dbReference type="Proteomes" id="UP000321617"/>
    </source>
</evidence>
<dbReference type="RefSeq" id="WP_147143356.1">
    <property type="nucleotide sequence ID" value="NZ_BAABIJ010000005.1"/>
</dbReference>
<keyword evidence="10" id="KW-1185">Reference proteome</keyword>
<dbReference type="PANTHER" id="PTHR33778:SF1">
    <property type="entry name" value="MAGNESIUM TRANSPORTER YHID-RELATED"/>
    <property type="match status" value="1"/>
</dbReference>
<dbReference type="PANTHER" id="PTHR33778">
    <property type="entry name" value="PROTEIN MGTC"/>
    <property type="match status" value="1"/>
</dbReference>
<feature type="transmembrane region" description="Helical" evidence="7">
    <location>
        <begin position="106"/>
        <end position="132"/>
    </location>
</feature>
<keyword evidence="4 7" id="KW-0812">Transmembrane</keyword>
<evidence type="ECO:0000313" key="9">
    <source>
        <dbReference type="EMBL" id="TWJ07948.1"/>
    </source>
</evidence>
<evidence type="ECO:0000256" key="3">
    <source>
        <dbReference type="ARBA" id="ARBA00022475"/>
    </source>
</evidence>
<evidence type="ECO:0000256" key="4">
    <source>
        <dbReference type="ARBA" id="ARBA00022692"/>
    </source>
</evidence>
<protein>
    <submittedName>
        <fullName evidence="9">Putative Mg2+ transporter-C (MgtC) family protein</fullName>
    </submittedName>
</protein>
<dbReference type="Proteomes" id="UP000321617">
    <property type="component" value="Unassembled WGS sequence"/>
</dbReference>
<dbReference type="PRINTS" id="PR01837">
    <property type="entry name" value="MGTCSAPBPROT"/>
</dbReference>
<evidence type="ECO:0000256" key="6">
    <source>
        <dbReference type="ARBA" id="ARBA00023136"/>
    </source>
</evidence>
<keyword evidence="3" id="KW-1003">Cell membrane</keyword>
<dbReference type="InterPro" id="IPR003416">
    <property type="entry name" value="MgtC/SapB/SrpB/YhiD_fam"/>
</dbReference>
<dbReference type="InterPro" id="IPR049177">
    <property type="entry name" value="MgtC_SapB_SrpB_YhiD_N"/>
</dbReference>
<evidence type="ECO:0000256" key="5">
    <source>
        <dbReference type="ARBA" id="ARBA00022989"/>
    </source>
</evidence>
<reference evidence="9 10" key="1">
    <citation type="journal article" date="2013" name="Stand. Genomic Sci.">
        <title>Genomic Encyclopedia of Type Strains, Phase I: The one thousand microbial genomes (KMG-I) project.</title>
        <authorList>
            <person name="Kyrpides N.C."/>
            <person name="Woyke T."/>
            <person name="Eisen J.A."/>
            <person name="Garrity G."/>
            <person name="Lilburn T.G."/>
            <person name="Beck B.J."/>
            <person name="Whitman W.B."/>
            <person name="Hugenholtz P."/>
            <person name="Klenk H.P."/>
        </authorList>
    </citation>
    <scope>NUCLEOTIDE SEQUENCE [LARGE SCALE GENOMIC DNA]</scope>
    <source>
        <strain evidence="9 10">DSM 45044</strain>
    </source>
</reference>
<evidence type="ECO:0000256" key="1">
    <source>
        <dbReference type="ARBA" id="ARBA00004651"/>
    </source>
</evidence>
<keyword evidence="6 7" id="KW-0472">Membrane</keyword>
<evidence type="ECO:0000256" key="7">
    <source>
        <dbReference type="SAM" id="Phobius"/>
    </source>
</evidence>
<organism evidence="9 10">
    <name type="scientific">Stackebrandtia albiflava</name>
    <dbReference type="NCBI Taxonomy" id="406432"/>
    <lineage>
        <taxon>Bacteria</taxon>
        <taxon>Bacillati</taxon>
        <taxon>Actinomycetota</taxon>
        <taxon>Actinomycetes</taxon>
        <taxon>Glycomycetales</taxon>
        <taxon>Glycomycetaceae</taxon>
        <taxon>Stackebrandtia</taxon>
    </lineage>
</organism>
<accession>A0A562UQR9</accession>
<sequence length="219" mass="22984">MDFWEHLGLLGLALFLGLLIGAEREYEGKPAGMRTHALIALGSALFVMAGRYGFDVSADSPGVDPARIAAQVVSGIGFLGAGVIFFQRNLVFGMTTAASIWVTTAIAMACAAGLPVIAVGVTVLHLIVVAGLTPMERLIGRFAKRSGRLQLTYDSGTALAAALALCTSQGFTVTEVSTERSREGSRSTRLTVRGRGSIAKLTSDLSQEAHMLGVTLEEL</sequence>
<proteinExistence type="inferred from homology"/>
<dbReference type="EMBL" id="VLLL01000009">
    <property type="protein sequence ID" value="TWJ07948.1"/>
    <property type="molecule type" value="Genomic_DNA"/>
</dbReference>
<comment type="subcellular location">
    <subcellularLocation>
        <location evidence="1">Cell membrane</location>
        <topology evidence="1">Multi-pass membrane protein</topology>
    </subcellularLocation>
</comment>
<feature type="transmembrane region" description="Helical" evidence="7">
    <location>
        <begin position="66"/>
        <end position="86"/>
    </location>
</feature>
<dbReference type="AlphaFoldDB" id="A0A562UQR9"/>
<keyword evidence="5 7" id="KW-1133">Transmembrane helix</keyword>
<evidence type="ECO:0000259" key="8">
    <source>
        <dbReference type="Pfam" id="PF02308"/>
    </source>
</evidence>
<name>A0A562UQR9_9ACTN</name>